<keyword evidence="3" id="KW-1185">Reference proteome</keyword>
<keyword evidence="1" id="KW-0732">Signal</keyword>
<reference evidence="2" key="1">
    <citation type="submission" date="2022-02" db="EMBL/GenBank/DDBJ databases">
        <authorList>
            <person name="King R."/>
        </authorList>
    </citation>
    <scope>NUCLEOTIDE SEQUENCE</scope>
</reference>
<organism evidence="2 3">
    <name type="scientific">Spodoptera littoralis</name>
    <name type="common">Egyptian cotton leafworm</name>
    <dbReference type="NCBI Taxonomy" id="7109"/>
    <lineage>
        <taxon>Eukaryota</taxon>
        <taxon>Metazoa</taxon>
        <taxon>Ecdysozoa</taxon>
        <taxon>Arthropoda</taxon>
        <taxon>Hexapoda</taxon>
        <taxon>Insecta</taxon>
        <taxon>Pterygota</taxon>
        <taxon>Neoptera</taxon>
        <taxon>Endopterygota</taxon>
        <taxon>Lepidoptera</taxon>
        <taxon>Glossata</taxon>
        <taxon>Ditrysia</taxon>
        <taxon>Noctuoidea</taxon>
        <taxon>Noctuidae</taxon>
        <taxon>Amphipyrinae</taxon>
        <taxon>Spodoptera</taxon>
    </lineage>
</organism>
<dbReference type="AlphaFoldDB" id="A0A9P0N7M7"/>
<dbReference type="Proteomes" id="UP001153321">
    <property type="component" value="Chromosome 4"/>
</dbReference>
<feature type="signal peptide" evidence="1">
    <location>
        <begin position="1"/>
        <end position="19"/>
    </location>
</feature>
<proteinExistence type="predicted"/>
<evidence type="ECO:0000256" key="1">
    <source>
        <dbReference type="SAM" id="SignalP"/>
    </source>
</evidence>
<sequence length="102" mass="11407">MFSGLPIHMVQILLRVCRAASHCLYWKWNHVPFRGGYRAPRYGPIQRHDDGSSTTTISGSQCSHAPICQFIPCSRPSKLGLTSNKISKQAIDILSLSAIFFM</sequence>
<dbReference type="EMBL" id="LR824535">
    <property type="protein sequence ID" value="CAH1644479.1"/>
    <property type="molecule type" value="Genomic_DNA"/>
</dbReference>
<evidence type="ECO:0008006" key="4">
    <source>
        <dbReference type="Google" id="ProtNLM"/>
    </source>
</evidence>
<accession>A0A9P0N7M7</accession>
<protein>
    <recommendedName>
        <fullName evidence="4">Secreted protein</fullName>
    </recommendedName>
</protein>
<evidence type="ECO:0000313" key="2">
    <source>
        <dbReference type="EMBL" id="CAH1644479.1"/>
    </source>
</evidence>
<evidence type="ECO:0000313" key="3">
    <source>
        <dbReference type="Proteomes" id="UP001153321"/>
    </source>
</evidence>
<gene>
    <name evidence="2" type="ORF">SPLIT_LOCUS9833</name>
</gene>
<name>A0A9P0N7M7_SPOLI</name>
<feature type="chain" id="PRO_5040348433" description="Secreted protein" evidence="1">
    <location>
        <begin position="20"/>
        <end position="102"/>
    </location>
</feature>